<comment type="caution">
    <text evidence="1">The sequence shown here is derived from an EMBL/GenBank/DDBJ whole genome shotgun (WGS) entry which is preliminary data.</text>
</comment>
<reference evidence="1" key="1">
    <citation type="journal article" date="2015" name="Nature">
        <title>Complex archaea that bridge the gap between prokaryotes and eukaryotes.</title>
        <authorList>
            <person name="Spang A."/>
            <person name="Saw J.H."/>
            <person name="Jorgensen S.L."/>
            <person name="Zaremba-Niedzwiedzka K."/>
            <person name="Martijn J."/>
            <person name="Lind A.E."/>
            <person name="van Eijk R."/>
            <person name="Schleper C."/>
            <person name="Guy L."/>
            <person name="Ettema T.J."/>
        </authorList>
    </citation>
    <scope>NUCLEOTIDE SEQUENCE</scope>
</reference>
<name>A0A0F9TNI3_9ZZZZ</name>
<dbReference type="EMBL" id="LAZR01000295">
    <property type="protein sequence ID" value="KKN76477.1"/>
    <property type="molecule type" value="Genomic_DNA"/>
</dbReference>
<sequence>MTCRHCLRRLPVSFDRACMWCQGRVDRWIAESLRWQPDHSKAFHRGGLEWIPGKEVSDD</sequence>
<accession>A0A0F9TNI3</accession>
<proteinExistence type="predicted"/>
<protein>
    <submittedName>
        <fullName evidence="1">Uncharacterized protein</fullName>
    </submittedName>
</protein>
<dbReference type="AlphaFoldDB" id="A0A0F9TNI3"/>
<gene>
    <name evidence="1" type="ORF">LCGC14_0369860</name>
</gene>
<organism evidence="1">
    <name type="scientific">marine sediment metagenome</name>
    <dbReference type="NCBI Taxonomy" id="412755"/>
    <lineage>
        <taxon>unclassified sequences</taxon>
        <taxon>metagenomes</taxon>
        <taxon>ecological metagenomes</taxon>
    </lineage>
</organism>
<evidence type="ECO:0000313" key="1">
    <source>
        <dbReference type="EMBL" id="KKN76477.1"/>
    </source>
</evidence>